<dbReference type="EMBL" id="BPLR01012770">
    <property type="protein sequence ID" value="GIY56452.1"/>
    <property type="molecule type" value="Genomic_DNA"/>
</dbReference>
<gene>
    <name evidence="1" type="ORF">CEXT_217231</name>
</gene>
<keyword evidence="2" id="KW-1185">Reference proteome</keyword>
<proteinExistence type="predicted"/>
<accession>A0AAV4UF96</accession>
<dbReference type="Proteomes" id="UP001054945">
    <property type="component" value="Unassembled WGS sequence"/>
</dbReference>
<comment type="caution">
    <text evidence="1">The sequence shown here is derived from an EMBL/GenBank/DDBJ whole genome shotgun (WGS) entry which is preliminary data.</text>
</comment>
<evidence type="ECO:0000313" key="1">
    <source>
        <dbReference type="EMBL" id="GIY56452.1"/>
    </source>
</evidence>
<dbReference type="AlphaFoldDB" id="A0AAV4UF96"/>
<organism evidence="1 2">
    <name type="scientific">Caerostris extrusa</name>
    <name type="common">Bark spider</name>
    <name type="synonym">Caerostris bankana</name>
    <dbReference type="NCBI Taxonomy" id="172846"/>
    <lineage>
        <taxon>Eukaryota</taxon>
        <taxon>Metazoa</taxon>
        <taxon>Ecdysozoa</taxon>
        <taxon>Arthropoda</taxon>
        <taxon>Chelicerata</taxon>
        <taxon>Arachnida</taxon>
        <taxon>Araneae</taxon>
        <taxon>Araneomorphae</taxon>
        <taxon>Entelegynae</taxon>
        <taxon>Araneoidea</taxon>
        <taxon>Araneidae</taxon>
        <taxon>Caerostris</taxon>
    </lineage>
</organism>
<protein>
    <submittedName>
        <fullName evidence="1">Uncharacterized protein</fullName>
    </submittedName>
</protein>
<sequence>MAYQFSVRNPISFTTSEIALLLLKAAEQRTFGAITFPQFVLCRKLRYLSLIPFKLQMCLETNFELSRKQETKNKYFADNSIFLSKRSIGLKERKEDQKSKNKKKHYRRV</sequence>
<reference evidence="1 2" key="1">
    <citation type="submission" date="2021-06" db="EMBL/GenBank/DDBJ databases">
        <title>Caerostris extrusa draft genome.</title>
        <authorList>
            <person name="Kono N."/>
            <person name="Arakawa K."/>
        </authorList>
    </citation>
    <scope>NUCLEOTIDE SEQUENCE [LARGE SCALE GENOMIC DNA]</scope>
</reference>
<evidence type="ECO:0000313" key="2">
    <source>
        <dbReference type="Proteomes" id="UP001054945"/>
    </source>
</evidence>
<name>A0AAV4UF96_CAEEX</name>